<dbReference type="Pfam" id="PF03538">
    <property type="entry name" value="VRP1"/>
    <property type="match status" value="1"/>
</dbReference>
<keyword evidence="2" id="KW-0175">Coiled coil</keyword>
<evidence type="ECO:0000313" key="8">
    <source>
        <dbReference type="Proteomes" id="UP000697802"/>
    </source>
</evidence>
<evidence type="ECO:0000259" key="5">
    <source>
        <dbReference type="Pfam" id="PF18518"/>
    </source>
</evidence>
<dbReference type="InterPro" id="IPR040840">
    <property type="entry name" value="TcA_TcB_BD"/>
</dbReference>
<dbReference type="Pfam" id="PF20220">
    <property type="entry name" value="ABC_toxin_N"/>
    <property type="match status" value="1"/>
</dbReference>
<keyword evidence="1" id="KW-0843">Virulence</keyword>
<evidence type="ECO:0000259" key="4">
    <source>
        <dbReference type="Pfam" id="PF18413"/>
    </source>
</evidence>
<feature type="domain" description="Tc toxin complex TcA C-terminal TcB-binding" evidence="3">
    <location>
        <begin position="1912"/>
        <end position="2043"/>
    </location>
</feature>
<dbReference type="InterPro" id="IPR018003">
    <property type="entry name" value="Insecticidal_toxin/plasmid_vir"/>
</dbReference>
<accession>A0ABX0GBG2</accession>
<dbReference type="Pfam" id="PF18413">
    <property type="entry name" value="Neuraminidase"/>
    <property type="match status" value="1"/>
</dbReference>
<name>A0ABX0GBG2_9GAMM</name>
<evidence type="ECO:0000259" key="6">
    <source>
        <dbReference type="Pfam" id="PF20220"/>
    </source>
</evidence>
<feature type="coiled-coil region" evidence="2">
    <location>
        <begin position="1084"/>
        <end position="1122"/>
    </location>
</feature>
<proteinExistence type="predicted"/>
<feature type="domain" description="ABC toxin N-terminal" evidence="6">
    <location>
        <begin position="798"/>
        <end position="918"/>
    </location>
</feature>
<comment type="caution">
    <text evidence="7">The sequence shown here is derived from an EMBL/GenBank/DDBJ whole genome shotgun (WGS) entry which is preliminary data.</text>
</comment>
<dbReference type="InterPro" id="IPR041079">
    <property type="entry name" value="Neuraminidase-like"/>
</dbReference>
<evidence type="ECO:0000256" key="1">
    <source>
        <dbReference type="ARBA" id="ARBA00023026"/>
    </source>
</evidence>
<reference evidence="7 8" key="1">
    <citation type="submission" date="2018-02" db="EMBL/GenBank/DDBJ databases">
        <authorList>
            <person name="Machado R.A."/>
        </authorList>
    </citation>
    <scope>NUCLEOTIDE SEQUENCE [LARGE SCALE GENOMIC DNA]</scope>
    <source>
        <strain evidence="7 8">T327</strain>
    </source>
</reference>
<evidence type="ECO:0000259" key="3">
    <source>
        <dbReference type="Pfam" id="PF18276"/>
    </source>
</evidence>
<dbReference type="Pfam" id="PF18518">
    <property type="entry name" value="TcA_RBD"/>
    <property type="match status" value="1"/>
</dbReference>
<feature type="domain" description="TcA receptor binding" evidence="5">
    <location>
        <begin position="1334"/>
        <end position="1471"/>
    </location>
</feature>
<organism evidence="7 8">
    <name type="scientific">Photorhabdus tasmaniensis</name>
    <dbReference type="NCBI Taxonomy" id="1004159"/>
    <lineage>
        <taxon>Bacteria</taxon>
        <taxon>Pseudomonadati</taxon>
        <taxon>Pseudomonadota</taxon>
        <taxon>Gammaproteobacteria</taxon>
        <taxon>Enterobacterales</taxon>
        <taxon>Morganellaceae</taxon>
        <taxon>Photorhabdus</taxon>
    </lineage>
</organism>
<protein>
    <submittedName>
        <fullName evidence="7">Toxin</fullName>
    </submittedName>
</protein>
<dbReference type="InterPro" id="IPR041568">
    <property type="entry name" value="TcA_RBD"/>
</dbReference>
<feature type="domain" description="Tc toxin complex TcA C-terminal TcB-binding" evidence="3">
    <location>
        <begin position="2097"/>
        <end position="2208"/>
    </location>
</feature>
<sequence length="2210" mass="252454">MSTLTPERPEMIQQEQKANRLHEASILKRANPQLQNAVHLAITEPHADQQGYNSKFGGRASQYVAPGAVSSMFSPAAYLTELYRQARGLHADSSDYHLDKRRPDLKLLTLSQQNMDDEISTLSLSNKVLLERIKTLAGLEGHTNVMKTLSTFRPSGSMPYHDAYENVRKVIQLQAPVFEQFSESPEITKLMYQTSLLGINTSVSPELFNILTEKITDDEDKIKQLYRENFGDIEPSLMATPEKLKSYYNLTDEEFNQFTDQQKIKQIYEEMHSEYGGPQPAQYYLLILNKIIRLSQATGLTPTILKSIISSSTYQEVSIYPEVTLEAVITVYDELSDGPDIDAKILKKIFRVKYYMQRYGIDAETALILCNVPISGNIYNGSPSQLFNRLFNTPPLNGQNFSTSDEAEIDLNQGSTNDWRKAVLKRAFNVDDDSLKRLFKITHRSNTNGKIIHSVENLSYLYLAKLLADIHQLTVDELDLLLVAIDEGTNNLSGISDDNLAALIDKLYAVTSWLRTRKWSMYPLFVMTTTHYNKTLTPEIQNLLDTVYNGLQGFNSENEANLLLKMSPYIAAALQLPSENTAHYILSWADQLKPGDGAMTARKLWEWLQAQHNSENPTSVTEEQAAQYCQCLAQLTLIYRSTDLSENTLRLFVTKPQRFGLTEVTTSTHNALSLIKLTRFTDWVNSLGENASTILTEFEKETLTAKQLAKAMHIDEKLLLQASIQVQNDFSHWTSIDTILQWVNIAHQLNVSPQSVSDLVELLAATLPPTYDKWENIAAILIAGLDTQKADALHTFLDESRSTALSKYYIGKAASQNPTIKNRDDLYQYLLIDNQVSAAIKTTPIAEAIASIQLYVNRALKNMEDGTVTSVICHPFFTNWDKYNKRYSTWAGVSKLVYYPENYIDPTMRIGQTKMMDALLQSISQSQLNTDTVEDAFMSYLTSFEQVANLEVVSAYHDNINSDQGFTYFIGHSKTDVNQYYWRSVDHNKFSDGKFPANSWSEWYKIDCPINPYKSTIRPVIFQSRLYLTWLEQKKIAKQTESDHQTVEDYHFELKLAHIRYDGTWNTPISFDVNDKIPDVLKTSKSKLLEISKLLEQLKKYQEQLEEKLKEEQKSQEWLRSQGITPLIPLLIPPEPQEPLEKSELGELRKQWQEELVLWKQKREQPLTQIDIYNHLKELNQQEVQKQQNLLEQQPGFYCTNHQDNKLLIIFYQKQDAWDKYTAEVPIKGLYISSNMLFEGINPEDYITHIRKQFDTNTEANCIIKVNNRYEISSSVETDDNNILTLHHNTNGAQYMQWETYRIRLNTLFAHKLVSRATAGIDTILNIETQNIQESTLWHDKFTAILPIYSSNLHGDSRNITIMLGDDMERPDEKNVIYQGELKDEIQLIDLSETYISVINGSNSTKPGNEQENSDCWIYLFVKNSNQPIKIGEFWFINKTNFQGYYPKGYMEDIDPIFTENKLVTEPMDFSGANSLYFWELFYYAPMLIAQRLLHEQNFDEANRWLKYIWDPSGYIKHGQIQHYHWNVRPLLEDTRWNDDPLNSVDPDAVAQYDPMHYKVATFMRTLDLLLDRGDYAYRQLERDTLNEAKMWYMQALHLLGDKPHLLFSSEWSKPNLGDAANTEKQKEHSLAMVALRQGNVEPHNKPTDLFLPQANEVMLSYWQKLEQRLYNLRHNLSIDGQLLHLPIYATPADPKALLNAAVANAQGGAALSQPFMSLWRFPHMLENARGMVSQLTQFGSTLQNIIERQDAEALNALLQNQAKELILTNISIQNKTIEELDAEKIVLEKSKIGAQSRSDSYSKLYDENVNAGEHQALDMRVASHNITSGLKSLHMAAAALDMVPNIYGLAVGGSHYGAIANAIAIGGGIAADGLLIEVDKVSQSEIWRRRRQEWEIQRNNAQAELKQIDAQLGSLAVRREAAVLQKTSLKTQQEQTQAQLTFLQRKFSNQALYNWLRGRLAAIYFQFYDLAVSRCLMAEMAYRWETNETTTSFIKPGAWQGTHAGLLTGETLMLNLAQMEDAHLRWEQRALEVERTVSLADVYTVPGKDRIDLATEITDLLEKRKDNLGNDNNGIHLNDNKLIAKVNLANLNIREDYPASVGETRRIKQISVTLPALLGPYEDVQAILSYGGSETRLAESCKSLAVSHGMNDSGQFQLDFNNGKFLPFEGIAVDDKGTLILSFPNATDKQQTMLQTLSDIILHIRYTIR</sequence>
<dbReference type="Pfam" id="PF18276">
    <property type="entry name" value="TcA_TcB_BD"/>
    <property type="match status" value="2"/>
</dbReference>
<dbReference type="RefSeq" id="WP_133813597.1">
    <property type="nucleotide sequence ID" value="NZ_CAWPIF010000001.1"/>
</dbReference>
<feature type="coiled-coil region" evidence="2">
    <location>
        <begin position="1885"/>
        <end position="1947"/>
    </location>
</feature>
<dbReference type="Proteomes" id="UP000697802">
    <property type="component" value="Unassembled WGS sequence"/>
</dbReference>
<evidence type="ECO:0000313" key="7">
    <source>
        <dbReference type="EMBL" id="NHB86248.1"/>
    </source>
</evidence>
<dbReference type="EMBL" id="PUJU01000001">
    <property type="protein sequence ID" value="NHB86248.1"/>
    <property type="molecule type" value="Genomic_DNA"/>
</dbReference>
<gene>
    <name evidence="7" type="ORF">C5471_00335</name>
</gene>
<dbReference type="InterPro" id="IPR046839">
    <property type="entry name" value="ABC_toxin_N"/>
</dbReference>
<keyword evidence="8" id="KW-1185">Reference proteome</keyword>
<evidence type="ECO:0000256" key="2">
    <source>
        <dbReference type="SAM" id="Coils"/>
    </source>
</evidence>
<feature type="domain" description="Neuraminidase-like" evidence="4">
    <location>
        <begin position="950"/>
        <end position="1090"/>
    </location>
</feature>